<dbReference type="PANTHER" id="PTHR43163">
    <property type="entry name" value="DIPEPTIDE TRANSPORT SYSTEM PERMEASE PROTEIN DPPB-RELATED"/>
    <property type="match status" value="1"/>
</dbReference>
<evidence type="ECO:0000256" key="7">
    <source>
        <dbReference type="RuleBase" id="RU363032"/>
    </source>
</evidence>
<evidence type="ECO:0000256" key="6">
    <source>
        <dbReference type="ARBA" id="ARBA00023136"/>
    </source>
</evidence>
<gene>
    <name evidence="9" type="ORF">GCM10009550_62710</name>
</gene>
<evidence type="ECO:0000256" key="4">
    <source>
        <dbReference type="ARBA" id="ARBA00022692"/>
    </source>
</evidence>
<accession>A0ABP4CB77</accession>
<organism evidence="9 10">
    <name type="scientific">Actinocorallia libanotica</name>
    <dbReference type="NCBI Taxonomy" id="46162"/>
    <lineage>
        <taxon>Bacteria</taxon>
        <taxon>Bacillati</taxon>
        <taxon>Actinomycetota</taxon>
        <taxon>Actinomycetes</taxon>
        <taxon>Streptosporangiales</taxon>
        <taxon>Thermomonosporaceae</taxon>
        <taxon>Actinocorallia</taxon>
    </lineage>
</organism>
<feature type="transmembrane region" description="Helical" evidence="7">
    <location>
        <begin position="229"/>
        <end position="255"/>
    </location>
</feature>
<feature type="domain" description="ABC transmembrane type-1" evidence="8">
    <location>
        <begin position="93"/>
        <end position="294"/>
    </location>
</feature>
<dbReference type="Gene3D" id="1.10.3720.10">
    <property type="entry name" value="MetI-like"/>
    <property type="match status" value="1"/>
</dbReference>
<evidence type="ECO:0000256" key="5">
    <source>
        <dbReference type="ARBA" id="ARBA00022989"/>
    </source>
</evidence>
<feature type="transmembrane region" description="Helical" evidence="7">
    <location>
        <begin position="172"/>
        <end position="194"/>
    </location>
</feature>
<comment type="subcellular location">
    <subcellularLocation>
        <location evidence="1 7">Cell membrane</location>
        <topology evidence="1 7">Multi-pass membrane protein</topology>
    </subcellularLocation>
</comment>
<comment type="similarity">
    <text evidence="7">Belongs to the binding-protein-dependent transport system permease family.</text>
</comment>
<dbReference type="RefSeq" id="WP_344244922.1">
    <property type="nucleotide sequence ID" value="NZ_BAAAHH010000034.1"/>
</dbReference>
<keyword evidence="3" id="KW-1003">Cell membrane</keyword>
<feature type="transmembrane region" description="Helical" evidence="7">
    <location>
        <begin position="275"/>
        <end position="301"/>
    </location>
</feature>
<dbReference type="InterPro" id="IPR045621">
    <property type="entry name" value="BPD_transp_1_N"/>
</dbReference>
<dbReference type="PANTHER" id="PTHR43163:SF3">
    <property type="entry name" value="PEPTIDE ABC TRANSPORTER PERMEASE PROTEIN"/>
    <property type="match status" value="1"/>
</dbReference>
<evidence type="ECO:0000256" key="1">
    <source>
        <dbReference type="ARBA" id="ARBA00004651"/>
    </source>
</evidence>
<proteinExistence type="inferred from homology"/>
<dbReference type="SUPFAM" id="SSF161098">
    <property type="entry name" value="MetI-like"/>
    <property type="match status" value="1"/>
</dbReference>
<feature type="transmembrane region" description="Helical" evidence="7">
    <location>
        <begin position="99"/>
        <end position="120"/>
    </location>
</feature>
<keyword evidence="6 7" id="KW-0472">Membrane</keyword>
<dbReference type="InterPro" id="IPR035906">
    <property type="entry name" value="MetI-like_sf"/>
</dbReference>
<evidence type="ECO:0000313" key="10">
    <source>
        <dbReference type="Proteomes" id="UP001500665"/>
    </source>
</evidence>
<dbReference type="Pfam" id="PF00528">
    <property type="entry name" value="BPD_transp_1"/>
    <property type="match status" value="1"/>
</dbReference>
<dbReference type="PROSITE" id="PS50928">
    <property type="entry name" value="ABC_TM1"/>
    <property type="match status" value="1"/>
</dbReference>
<keyword evidence="5 7" id="KW-1133">Transmembrane helix</keyword>
<dbReference type="CDD" id="cd06261">
    <property type="entry name" value="TM_PBP2"/>
    <property type="match status" value="1"/>
</dbReference>
<evidence type="ECO:0000313" key="9">
    <source>
        <dbReference type="EMBL" id="GAA0964558.1"/>
    </source>
</evidence>
<dbReference type="EMBL" id="BAAAHH010000034">
    <property type="protein sequence ID" value="GAA0964558.1"/>
    <property type="molecule type" value="Genomic_DNA"/>
</dbReference>
<sequence length="311" mass="33009">MFLLRRATRFALSLVLVVLASFAMLHLIPGDPVRAALGPTAPREAVEQRRAELGLDRPWPEQLRTYLGKVATGDFGESFLSRQPAGQVVADRFPATVQLVVVTVALALLVAVPLGMAMAARTHGGRGRRSELAFTSVTGGLSVIPEFLLAVAMIALFGVVLRWLPVAGKDGAASFVMPVLALAAGPTALLARLVRMETLRELSSDYVRLARAKRLPAVRLYLVHLLPNSLTATLTTGGLVLTSLLGGSVVVEYVFQWPGLGGTTVEAIAGKDYALAQAAILVYGAVSLTVVFLVDLALGLLDPRSRPRMLG</sequence>
<comment type="caution">
    <text evidence="9">The sequence shown here is derived from an EMBL/GenBank/DDBJ whole genome shotgun (WGS) entry which is preliminary data.</text>
</comment>
<dbReference type="Proteomes" id="UP001500665">
    <property type="component" value="Unassembled WGS sequence"/>
</dbReference>
<protein>
    <submittedName>
        <fullName evidence="9">ABC transporter permease</fullName>
    </submittedName>
</protein>
<evidence type="ECO:0000256" key="3">
    <source>
        <dbReference type="ARBA" id="ARBA00022475"/>
    </source>
</evidence>
<evidence type="ECO:0000259" key="8">
    <source>
        <dbReference type="PROSITE" id="PS50928"/>
    </source>
</evidence>
<keyword evidence="10" id="KW-1185">Reference proteome</keyword>
<feature type="transmembrane region" description="Helical" evidence="7">
    <location>
        <begin position="132"/>
        <end position="160"/>
    </location>
</feature>
<dbReference type="Pfam" id="PF19300">
    <property type="entry name" value="BPD_transp_1_N"/>
    <property type="match status" value="1"/>
</dbReference>
<evidence type="ECO:0000256" key="2">
    <source>
        <dbReference type="ARBA" id="ARBA00022448"/>
    </source>
</evidence>
<keyword evidence="4 7" id="KW-0812">Transmembrane</keyword>
<dbReference type="InterPro" id="IPR000515">
    <property type="entry name" value="MetI-like"/>
</dbReference>
<reference evidence="10" key="1">
    <citation type="journal article" date="2019" name="Int. J. Syst. Evol. Microbiol.">
        <title>The Global Catalogue of Microorganisms (GCM) 10K type strain sequencing project: providing services to taxonomists for standard genome sequencing and annotation.</title>
        <authorList>
            <consortium name="The Broad Institute Genomics Platform"/>
            <consortium name="The Broad Institute Genome Sequencing Center for Infectious Disease"/>
            <person name="Wu L."/>
            <person name="Ma J."/>
        </authorList>
    </citation>
    <scope>NUCLEOTIDE SEQUENCE [LARGE SCALE GENOMIC DNA]</scope>
    <source>
        <strain evidence="10">JCM 10696</strain>
    </source>
</reference>
<name>A0ABP4CB77_9ACTN</name>
<keyword evidence="2 7" id="KW-0813">Transport</keyword>